<gene>
    <name evidence="2" type="ORF">PHMEG_0009482</name>
</gene>
<dbReference type="OrthoDB" id="78715at2759"/>
<dbReference type="PANTHER" id="PTHR33939">
    <property type="entry name" value="PROTEIN CBG22215"/>
    <property type="match status" value="1"/>
</dbReference>
<dbReference type="Gene3D" id="3.30.420.10">
    <property type="entry name" value="Ribonuclease H-like superfamily/Ribonuclease H"/>
    <property type="match status" value="1"/>
</dbReference>
<evidence type="ECO:0000313" key="2">
    <source>
        <dbReference type="EMBL" id="OWZ16685.1"/>
    </source>
</evidence>
<comment type="caution">
    <text evidence="2">The sequence shown here is derived from an EMBL/GenBank/DDBJ whole genome shotgun (WGS) entry which is preliminary data.</text>
</comment>
<evidence type="ECO:0008006" key="4">
    <source>
        <dbReference type="Google" id="ProtNLM"/>
    </source>
</evidence>
<dbReference type="GO" id="GO:0003676">
    <property type="term" value="F:nucleic acid binding"/>
    <property type="evidence" value="ECO:0007669"/>
    <property type="project" value="InterPro"/>
</dbReference>
<dbReference type="Proteomes" id="UP000198211">
    <property type="component" value="Unassembled WGS sequence"/>
</dbReference>
<dbReference type="InterPro" id="IPR036397">
    <property type="entry name" value="RNaseH_sf"/>
</dbReference>
<dbReference type="AlphaFoldDB" id="A0A225WGE9"/>
<dbReference type="EMBL" id="NBNE01000887">
    <property type="protein sequence ID" value="OWZ16685.1"/>
    <property type="molecule type" value="Genomic_DNA"/>
</dbReference>
<reference evidence="3" key="1">
    <citation type="submission" date="2017-03" db="EMBL/GenBank/DDBJ databases">
        <title>Phytopthora megakarya and P. palmivora, two closely related causual agents of cacao black pod achieved similar genome size and gene model numbers by different mechanisms.</title>
        <authorList>
            <person name="Ali S."/>
            <person name="Shao J."/>
            <person name="Larry D.J."/>
            <person name="Kronmiller B."/>
            <person name="Shen D."/>
            <person name="Strem M.D."/>
            <person name="Melnick R.L."/>
            <person name="Guiltinan M.J."/>
            <person name="Tyler B.M."/>
            <person name="Meinhardt L.W."/>
            <person name="Bailey B.A."/>
        </authorList>
    </citation>
    <scope>NUCLEOTIDE SEQUENCE [LARGE SCALE GENOMIC DNA]</scope>
    <source>
        <strain evidence="3">zdho120</strain>
    </source>
</reference>
<dbReference type="PANTHER" id="PTHR33939:SF1">
    <property type="entry name" value="DUF4371 DOMAIN-CONTAINING PROTEIN"/>
    <property type="match status" value="1"/>
</dbReference>
<keyword evidence="3" id="KW-1185">Reference proteome</keyword>
<protein>
    <recommendedName>
        <fullName evidence="4">Tc1-like transposase DDE domain-containing protein</fullName>
    </recommendedName>
</protein>
<proteinExistence type="predicted"/>
<accession>A0A225WGE9</accession>
<name>A0A225WGE9_9STRA</name>
<feature type="region of interest" description="Disordered" evidence="1">
    <location>
        <begin position="92"/>
        <end position="113"/>
    </location>
</feature>
<evidence type="ECO:0000313" key="3">
    <source>
        <dbReference type="Proteomes" id="UP000198211"/>
    </source>
</evidence>
<evidence type="ECO:0000256" key="1">
    <source>
        <dbReference type="SAM" id="MobiDB-lite"/>
    </source>
</evidence>
<organism evidence="2 3">
    <name type="scientific">Phytophthora megakarya</name>
    <dbReference type="NCBI Taxonomy" id="4795"/>
    <lineage>
        <taxon>Eukaryota</taxon>
        <taxon>Sar</taxon>
        <taxon>Stramenopiles</taxon>
        <taxon>Oomycota</taxon>
        <taxon>Peronosporomycetes</taxon>
        <taxon>Peronosporales</taxon>
        <taxon>Peronosporaceae</taxon>
        <taxon>Phytophthora</taxon>
    </lineage>
</organism>
<sequence length="113" mass="12878">MIDSMNEYGIPIPDNATKHEVVFMPPYHSDLQPIELVWAIVKGDWATKTKFSDIRPRLEKAFENLKSDTVQGCIDAANKQLMKLKKHLETMDLCEEESSSSDDEYTGEEVEAD</sequence>